<protein>
    <submittedName>
        <fullName evidence="1">Uncharacterized protein</fullName>
    </submittedName>
</protein>
<accession>A0AAD7Z8J0</accession>
<dbReference type="Proteomes" id="UP001233999">
    <property type="component" value="Unassembled WGS sequence"/>
</dbReference>
<keyword evidence="2" id="KW-1185">Reference proteome</keyword>
<comment type="caution">
    <text evidence="1">The sequence shown here is derived from an EMBL/GenBank/DDBJ whole genome shotgun (WGS) entry which is preliminary data.</text>
</comment>
<evidence type="ECO:0000313" key="1">
    <source>
        <dbReference type="EMBL" id="KAJ9575677.1"/>
    </source>
</evidence>
<reference evidence="1" key="2">
    <citation type="submission" date="2023-05" db="EMBL/GenBank/DDBJ databases">
        <authorList>
            <person name="Fouks B."/>
        </authorList>
    </citation>
    <scope>NUCLEOTIDE SEQUENCE</scope>
    <source>
        <strain evidence="1">Stay&amp;Tobe</strain>
        <tissue evidence="1">Testes</tissue>
    </source>
</reference>
<feature type="non-terminal residue" evidence="1">
    <location>
        <position position="1"/>
    </location>
</feature>
<name>A0AAD7Z8J0_DIPPU</name>
<reference evidence="1" key="1">
    <citation type="journal article" date="2023" name="IScience">
        <title>Live-bearing cockroach genome reveals convergent evolutionary mechanisms linked to viviparity in insects and beyond.</title>
        <authorList>
            <person name="Fouks B."/>
            <person name="Harrison M.C."/>
            <person name="Mikhailova A.A."/>
            <person name="Marchal E."/>
            <person name="English S."/>
            <person name="Carruthers M."/>
            <person name="Jennings E.C."/>
            <person name="Chiamaka E.L."/>
            <person name="Frigard R.A."/>
            <person name="Pippel M."/>
            <person name="Attardo G.M."/>
            <person name="Benoit J.B."/>
            <person name="Bornberg-Bauer E."/>
            <person name="Tobe S.S."/>
        </authorList>
    </citation>
    <scope>NUCLEOTIDE SEQUENCE</scope>
    <source>
        <strain evidence="1">Stay&amp;Tobe</strain>
    </source>
</reference>
<feature type="non-terminal residue" evidence="1">
    <location>
        <position position="53"/>
    </location>
</feature>
<sequence>GYFQFSFSFRLRRRRERTRATWSSTIRDEAEQTGMSWKSWYSTSCPDHQSCDR</sequence>
<proteinExistence type="predicted"/>
<gene>
    <name evidence="1" type="ORF">L9F63_007436</name>
</gene>
<dbReference type="AlphaFoldDB" id="A0AAD7Z8J0"/>
<dbReference type="EMBL" id="JASPKZ010009823">
    <property type="protein sequence ID" value="KAJ9575677.1"/>
    <property type="molecule type" value="Genomic_DNA"/>
</dbReference>
<organism evidence="1 2">
    <name type="scientific">Diploptera punctata</name>
    <name type="common">Pacific beetle cockroach</name>
    <dbReference type="NCBI Taxonomy" id="6984"/>
    <lineage>
        <taxon>Eukaryota</taxon>
        <taxon>Metazoa</taxon>
        <taxon>Ecdysozoa</taxon>
        <taxon>Arthropoda</taxon>
        <taxon>Hexapoda</taxon>
        <taxon>Insecta</taxon>
        <taxon>Pterygota</taxon>
        <taxon>Neoptera</taxon>
        <taxon>Polyneoptera</taxon>
        <taxon>Dictyoptera</taxon>
        <taxon>Blattodea</taxon>
        <taxon>Blaberoidea</taxon>
        <taxon>Blaberidae</taxon>
        <taxon>Diplopterinae</taxon>
        <taxon>Diploptera</taxon>
    </lineage>
</organism>
<evidence type="ECO:0000313" key="2">
    <source>
        <dbReference type="Proteomes" id="UP001233999"/>
    </source>
</evidence>